<dbReference type="Proteomes" id="UP001430953">
    <property type="component" value="Unassembled WGS sequence"/>
</dbReference>
<protein>
    <submittedName>
        <fullName evidence="1">Uncharacterized protein</fullName>
    </submittedName>
</protein>
<comment type="caution">
    <text evidence="1">The sequence shown here is derived from an EMBL/GenBank/DDBJ whole genome shotgun (WGS) entry which is preliminary data.</text>
</comment>
<name>A0AAW2FID4_9HYME</name>
<evidence type="ECO:0000313" key="1">
    <source>
        <dbReference type="EMBL" id="KAL0115202.1"/>
    </source>
</evidence>
<sequence length="114" mass="13711">MKGREETNNKKECANSELEEKSNSYYNKMIRDKRACAHKKESYILLYILMENYKFDVLLGAQHRDLSLFRMKRARTWILTHFTHIHLHMTHGRTTYTHIHALQTFFFSSTLNND</sequence>
<gene>
    <name evidence="1" type="ORF">PUN28_010658</name>
</gene>
<dbReference type="EMBL" id="JADYXP020000010">
    <property type="protein sequence ID" value="KAL0115202.1"/>
    <property type="molecule type" value="Genomic_DNA"/>
</dbReference>
<accession>A0AAW2FID4</accession>
<organism evidence="1 2">
    <name type="scientific">Cardiocondyla obscurior</name>
    <dbReference type="NCBI Taxonomy" id="286306"/>
    <lineage>
        <taxon>Eukaryota</taxon>
        <taxon>Metazoa</taxon>
        <taxon>Ecdysozoa</taxon>
        <taxon>Arthropoda</taxon>
        <taxon>Hexapoda</taxon>
        <taxon>Insecta</taxon>
        <taxon>Pterygota</taxon>
        <taxon>Neoptera</taxon>
        <taxon>Endopterygota</taxon>
        <taxon>Hymenoptera</taxon>
        <taxon>Apocrita</taxon>
        <taxon>Aculeata</taxon>
        <taxon>Formicoidea</taxon>
        <taxon>Formicidae</taxon>
        <taxon>Myrmicinae</taxon>
        <taxon>Cardiocondyla</taxon>
    </lineage>
</organism>
<reference evidence="1 2" key="1">
    <citation type="submission" date="2023-03" db="EMBL/GenBank/DDBJ databases">
        <title>High recombination rates correlate with genetic variation in Cardiocondyla obscurior ants.</title>
        <authorList>
            <person name="Errbii M."/>
        </authorList>
    </citation>
    <scope>NUCLEOTIDE SEQUENCE [LARGE SCALE GENOMIC DNA]</scope>
    <source>
        <strain evidence="1">Alpha-2009</strain>
        <tissue evidence="1">Whole body</tissue>
    </source>
</reference>
<keyword evidence="2" id="KW-1185">Reference proteome</keyword>
<evidence type="ECO:0000313" key="2">
    <source>
        <dbReference type="Proteomes" id="UP001430953"/>
    </source>
</evidence>
<dbReference type="AlphaFoldDB" id="A0AAW2FID4"/>
<proteinExistence type="predicted"/>